<evidence type="ECO:0000256" key="2">
    <source>
        <dbReference type="ARBA" id="ARBA00005453"/>
    </source>
</evidence>
<evidence type="ECO:0000313" key="8">
    <source>
        <dbReference type="EMBL" id="MDE49904.1"/>
    </source>
</evidence>
<comment type="subcellular location">
    <subcellularLocation>
        <location evidence="1">Mitochondrion inner membrane</location>
        <topology evidence="1">Peripheral membrane protein</topology>
        <orientation evidence="1">Matrix side</orientation>
    </subcellularLocation>
</comment>
<evidence type="ECO:0000256" key="3">
    <source>
        <dbReference type="ARBA" id="ARBA00022792"/>
    </source>
</evidence>
<dbReference type="EMBL" id="GGYP01005133">
    <property type="protein sequence ID" value="MDE49904.1"/>
    <property type="molecule type" value="Transcribed_RNA"/>
</dbReference>
<evidence type="ECO:0000256" key="4">
    <source>
        <dbReference type="ARBA" id="ARBA00022946"/>
    </source>
</evidence>
<sequence>MFKLIKFIRTISERRNVSKPQILSRLRYVNIIKRPDEIEQERVYRERYNELQDWNEKYWAENNEIFNREKEKYIKENFGTSTNDQALSHDQLAPFYREFLDKNRGRHVLYNKTWYKQIITLLSDSLKAKAARLTKYRDR</sequence>
<reference evidence="8" key="1">
    <citation type="submission" date="2018-10" db="EMBL/GenBank/DDBJ databases">
        <title>Transcriptome assembly of Aceria tosichella (Wheat curl mite) Type 2.</title>
        <authorList>
            <person name="Scully E.D."/>
            <person name="Geib S.M."/>
            <person name="Palmer N.A."/>
            <person name="Gupta A.K."/>
            <person name="Sarath G."/>
            <person name="Tatineni S."/>
        </authorList>
    </citation>
    <scope>NUCLEOTIDE SEQUENCE</scope>
    <source>
        <strain evidence="8">LincolnNE</strain>
    </source>
</reference>
<protein>
    <submittedName>
        <fullName evidence="8">APOPT family protein CBG23705, mitochondrial</fullName>
    </submittedName>
</protein>
<keyword evidence="3" id="KW-0999">Mitochondrion inner membrane</keyword>
<keyword evidence="5" id="KW-0496">Mitochondrion</keyword>
<dbReference type="EMBL" id="GGYP01006848">
    <property type="protein sequence ID" value="MDE51619.1"/>
    <property type="molecule type" value="Transcribed_RNA"/>
</dbReference>
<gene>
    <name evidence="9" type="ORF">g.632</name>
    <name evidence="8" type="ORF">g.633</name>
    <name evidence="7" type="ORF">g.634</name>
</gene>
<keyword evidence="4" id="KW-0809">Transit peptide</keyword>
<proteinExistence type="inferred from homology"/>
<evidence type="ECO:0000256" key="1">
    <source>
        <dbReference type="ARBA" id="ARBA00004443"/>
    </source>
</evidence>
<dbReference type="GO" id="GO:0097193">
    <property type="term" value="P:intrinsic apoptotic signaling pathway"/>
    <property type="evidence" value="ECO:0007669"/>
    <property type="project" value="InterPro"/>
</dbReference>
<evidence type="ECO:0000256" key="5">
    <source>
        <dbReference type="ARBA" id="ARBA00023128"/>
    </source>
</evidence>
<keyword evidence="6" id="KW-0472">Membrane</keyword>
<dbReference type="PANTHER" id="PTHR31107:SF2">
    <property type="entry name" value="CYTOCHROME C OXIDASE ASSEMBLY FACTOR 8"/>
    <property type="match status" value="1"/>
</dbReference>
<evidence type="ECO:0000313" key="7">
    <source>
        <dbReference type="EMBL" id="MDE46497.1"/>
    </source>
</evidence>
<organism evidence="8">
    <name type="scientific">Aceria tosichella</name>
    <name type="common">wheat curl mite</name>
    <dbReference type="NCBI Taxonomy" id="561515"/>
    <lineage>
        <taxon>Eukaryota</taxon>
        <taxon>Metazoa</taxon>
        <taxon>Ecdysozoa</taxon>
        <taxon>Arthropoda</taxon>
        <taxon>Chelicerata</taxon>
        <taxon>Arachnida</taxon>
        <taxon>Acari</taxon>
        <taxon>Acariformes</taxon>
        <taxon>Trombidiformes</taxon>
        <taxon>Prostigmata</taxon>
        <taxon>Eupodina</taxon>
        <taxon>Eriophyoidea</taxon>
        <taxon>Eriophyidae</taxon>
        <taxon>Eriophyinae</taxon>
        <taxon>Aceriini</taxon>
        <taxon>Aceria</taxon>
    </lineage>
</organism>
<dbReference type="AlphaFoldDB" id="A0A6G1SHC2"/>
<evidence type="ECO:0000313" key="9">
    <source>
        <dbReference type="EMBL" id="MDE51619.1"/>
    </source>
</evidence>
<name>A0A6G1SHC2_9ACAR</name>
<dbReference type="GO" id="GO:0005743">
    <property type="term" value="C:mitochondrial inner membrane"/>
    <property type="evidence" value="ECO:0007669"/>
    <property type="project" value="UniProtKB-SubCell"/>
</dbReference>
<dbReference type="Pfam" id="PF10231">
    <property type="entry name" value="COA8"/>
    <property type="match status" value="1"/>
</dbReference>
<dbReference type="InterPro" id="IPR018796">
    <property type="entry name" value="COA8"/>
</dbReference>
<accession>A0A6G1SHC2</accession>
<evidence type="ECO:0000256" key="6">
    <source>
        <dbReference type="ARBA" id="ARBA00023136"/>
    </source>
</evidence>
<dbReference type="PANTHER" id="PTHR31107">
    <property type="entry name" value="APOPTOGENIC PROTEIN 1, MITOCHONDRIAL"/>
    <property type="match status" value="1"/>
</dbReference>
<dbReference type="EMBL" id="GGYP01001726">
    <property type="protein sequence ID" value="MDE46497.1"/>
    <property type="molecule type" value="Transcribed_RNA"/>
</dbReference>
<comment type="similarity">
    <text evidence="2">Belongs to the COA8 family.</text>
</comment>